<name>A0A5B8REQ3_9ZZZZ</name>
<feature type="transmembrane region" description="Helical" evidence="5">
    <location>
        <begin position="224"/>
        <end position="245"/>
    </location>
</feature>
<feature type="transmembrane region" description="Helical" evidence="5">
    <location>
        <begin position="173"/>
        <end position="190"/>
    </location>
</feature>
<evidence type="ECO:0000313" key="7">
    <source>
        <dbReference type="EMBL" id="QEA07036.1"/>
    </source>
</evidence>
<feature type="transmembrane region" description="Helical" evidence="5">
    <location>
        <begin position="199"/>
        <end position="218"/>
    </location>
</feature>
<dbReference type="GO" id="GO:0016020">
    <property type="term" value="C:membrane"/>
    <property type="evidence" value="ECO:0007669"/>
    <property type="project" value="UniProtKB-SubCell"/>
</dbReference>
<evidence type="ECO:0000256" key="1">
    <source>
        <dbReference type="ARBA" id="ARBA00004141"/>
    </source>
</evidence>
<dbReference type="InterPro" id="IPR007016">
    <property type="entry name" value="O-antigen_ligase-rel_domated"/>
</dbReference>
<feature type="transmembrane region" description="Helical" evidence="5">
    <location>
        <begin position="257"/>
        <end position="275"/>
    </location>
</feature>
<feature type="transmembrane region" description="Helical" evidence="5">
    <location>
        <begin position="30"/>
        <end position="59"/>
    </location>
</feature>
<feature type="transmembrane region" description="Helical" evidence="5">
    <location>
        <begin position="420"/>
        <end position="437"/>
    </location>
</feature>
<dbReference type="Pfam" id="PF04932">
    <property type="entry name" value="Wzy_C"/>
    <property type="match status" value="1"/>
</dbReference>
<feature type="domain" description="O-antigen ligase-related" evidence="6">
    <location>
        <begin position="207"/>
        <end position="371"/>
    </location>
</feature>
<feature type="transmembrane region" description="Helical" evidence="5">
    <location>
        <begin position="395"/>
        <end position="414"/>
    </location>
</feature>
<feature type="transmembrane region" description="Helical" evidence="5">
    <location>
        <begin position="71"/>
        <end position="94"/>
    </location>
</feature>
<dbReference type="InterPro" id="IPR051533">
    <property type="entry name" value="WaaL-like"/>
</dbReference>
<evidence type="ECO:0000256" key="4">
    <source>
        <dbReference type="ARBA" id="ARBA00023136"/>
    </source>
</evidence>
<evidence type="ECO:0000259" key="6">
    <source>
        <dbReference type="Pfam" id="PF04932"/>
    </source>
</evidence>
<dbReference type="PANTHER" id="PTHR37422">
    <property type="entry name" value="TEICHURONIC ACID BIOSYNTHESIS PROTEIN TUAE"/>
    <property type="match status" value="1"/>
</dbReference>
<organism evidence="7">
    <name type="scientific">uncultured organism</name>
    <dbReference type="NCBI Taxonomy" id="155900"/>
    <lineage>
        <taxon>unclassified sequences</taxon>
        <taxon>environmental samples</taxon>
    </lineage>
</organism>
<dbReference type="AlphaFoldDB" id="A0A5B8REQ3"/>
<feature type="transmembrane region" description="Helical" evidence="5">
    <location>
        <begin position="134"/>
        <end position="153"/>
    </location>
</feature>
<keyword evidence="4 5" id="KW-0472">Membrane</keyword>
<evidence type="ECO:0000256" key="5">
    <source>
        <dbReference type="SAM" id="Phobius"/>
    </source>
</evidence>
<keyword evidence="3 5" id="KW-1133">Transmembrane helix</keyword>
<feature type="transmembrane region" description="Helical" evidence="5">
    <location>
        <begin position="359"/>
        <end position="383"/>
    </location>
</feature>
<gene>
    <name evidence="7" type="ORF">KBTEX_03380</name>
</gene>
<dbReference type="EMBL" id="MN079195">
    <property type="protein sequence ID" value="QEA07036.1"/>
    <property type="molecule type" value="Genomic_DNA"/>
</dbReference>
<accession>A0A5B8REQ3</accession>
<sequence length="452" mass="47953">MPTTPWITGAAPTVARACTPVSTGLGLSGLALFAFSGGFSVAAMNTGLALMLLGFLLQARQALPTLLRDPLALLVTAFCAYVVLRGLLAVYSSTPADPDRGHLGQSWHLLRADGLLAVAGGWWLFRHPAWIRRCLNLAVLSGLVGLAVALTRAPRLPWEGLVRLKTSASPNAFGLYAALVLLVLCMRPPVRCGTRARRIMLMAGWGAALIVALLALLWSGSRSAWLGAMIGIPVTLAVQWGPTLCRWLATPAGRRPAAAAALLAVLALGGIVATSDTVAWRLDPGEAVRSVRDIAAGDWQAVPNRSLRYRLMLWRSGATIIRNAPWLGWGPAGAQPAIKRYAASEVKRFPHLHNMVLNLWAQLGLVGVGLFGVCGIVALFRGLRPPAGSDVPDNLVRLAGGGLLTFFLIGQLQIRYLDPTGIVPNSLFLAILIATGLRARATGHRDTPGHTP</sequence>
<evidence type="ECO:0000256" key="3">
    <source>
        <dbReference type="ARBA" id="ARBA00022989"/>
    </source>
</evidence>
<reference evidence="7" key="1">
    <citation type="submission" date="2019-06" db="EMBL/GenBank/DDBJ databases">
        <authorList>
            <person name="Murdoch R.W."/>
            <person name="Fathepure B."/>
        </authorList>
    </citation>
    <scope>NUCLEOTIDE SEQUENCE</scope>
</reference>
<keyword evidence="2 5" id="KW-0812">Transmembrane</keyword>
<evidence type="ECO:0000256" key="2">
    <source>
        <dbReference type="ARBA" id="ARBA00022692"/>
    </source>
</evidence>
<proteinExistence type="predicted"/>
<protein>
    <recommendedName>
        <fullName evidence="6">O-antigen ligase-related domain-containing protein</fullName>
    </recommendedName>
</protein>
<feature type="transmembrane region" description="Helical" evidence="5">
    <location>
        <begin position="106"/>
        <end position="125"/>
    </location>
</feature>
<comment type="subcellular location">
    <subcellularLocation>
        <location evidence="1">Membrane</location>
        <topology evidence="1">Multi-pass membrane protein</topology>
    </subcellularLocation>
</comment>
<dbReference type="PANTHER" id="PTHR37422:SF13">
    <property type="entry name" value="LIPOPOLYSACCHARIDE BIOSYNTHESIS PROTEIN PA4999-RELATED"/>
    <property type="match status" value="1"/>
</dbReference>